<reference evidence="2 3" key="1">
    <citation type="submission" date="2024-05" db="EMBL/GenBank/DDBJ databases">
        <title>A draft genome resource for the thread blight pathogen Marasmius tenuissimus strain MS-2.</title>
        <authorList>
            <person name="Yulfo-Soto G.E."/>
            <person name="Baruah I.K."/>
            <person name="Amoako-Attah I."/>
            <person name="Bukari Y."/>
            <person name="Meinhardt L.W."/>
            <person name="Bailey B.A."/>
            <person name="Cohen S.P."/>
        </authorList>
    </citation>
    <scope>NUCLEOTIDE SEQUENCE [LARGE SCALE GENOMIC DNA]</scope>
    <source>
        <strain evidence="2 3">MS-2</strain>
    </source>
</reference>
<gene>
    <name evidence="2" type="ORF">AAF712_013176</name>
</gene>
<feature type="compositionally biased region" description="Polar residues" evidence="1">
    <location>
        <begin position="412"/>
        <end position="436"/>
    </location>
</feature>
<protein>
    <submittedName>
        <fullName evidence="2">Uncharacterized protein</fullName>
    </submittedName>
</protein>
<keyword evidence="3" id="KW-1185">Reference proteome</keyword>
<accession>A0ABR2ZFE2</accession>
<sequence>MTTAEGKDRRKSARQTHSSVGNSTKTKTKASNVTQISTSTSKDDLKDGDGSMDVKREGSPVIWFRPTPTPGGHIQHYGWEHPAELEYCTPTDWTDTEIIHHLIAHSFDIPPKVSKGTPFFEVTGIDGSRTVIPSGYRIPLMFIARFQWLSLKLVLSAEDRDAEWKEYKYGILHVSRLCKRLLKVAQDALGGYDAESGAKSKSKGIDRKWRSQTFDRALARYKLKWFISEPEQLQEFWDTYKDDEYKKDPLKYGTLFLLVWGIFIYLKSVLDWRRWALKGHRGFSLTEDEIENGISAQQLMSGLKVKDEKWFWDERDSLTVGGTDAWDLRQVARLSARSITPPPSPRSESPDGQSPTPSTPPLVTSESPKRPSKTAPVPNESISQAKPSMPSADAPCTLGKRPGTPLEKVGGTKTQKIVANGASKKTTTTSVSIANTSPDPSPPPFSPALPSTVPPRKPPPNLADVKHVQEEPDRREAISPTISKLPQSDSPRRKSSVNSGSTKPATAPVPKLPKPPSTAPLPHQRLVSGSGSNPTVTHPPSNGAKRVAPTMKNSSQPSSPAEQPTEKTITALAQSRSATKATTTTSVTDSNTQVASGTMNMLGLNLRSFPNTGATGGHTASPAPTPTTAPTPTPILTPLPNTAVPVKPTSSSPVLTKNSAGPGTNQTPNQDIVIRAVESLFGGFAESMRKFSTELKNAREEGVREIKESLHTTVREEVATGVRSALERSNMGAGISASVSRAGADLEIAVQRAVKAAVSTELAGLGVVVEKEVGNAALPLLAEITRLSEDVNGSKQREETLLASVNAAREEIQRLREAGSGSNAAGPSTSSTSILPAAGREASQSLLGHPLAHLLVEPDSIMQVDDEDDETFLYGPRLTEKVNQNSLNIVTDAPPLNSDRSPSGTPMSMSPEIQFIGSESMEQKFHPTPPLTEPEIQLHFPPTPLSPFNTDEIEDVKPVVIGGRAFLPSADGEDPTPLSAFVPRRFRKKAVGV</sequence>
<organism evidence="2 3">
    <name type="scientific">Marasmius tenuissimus</name>
    <dbReference type="NCBI Taxonomy" id="585030"/>
    <lineage>
        <taxon>Eukaryota</taxon>
        <taxon>Fungi</taxon>
        <taxon>Dikarya</taxon>
        <taxon>Basidiomycota</taxon>
        <taxon>Agaricomycotina</taxon>
        <taxon>Agaricomycetes</taxon>
        <taxon>Agaricomycetidae</taxon>
        <taxon>Agaricales</taxon>
        <taxon>Marasmiineae</taxon>
        <taxon>Marasmiaceae</taxon>
        <taxon>Marasmius</taxon>
    </lineage>
</organism>
<feature type="compositionally biased region" description="Basic and acidic residues" evidence="1">
    <location>
        <begin position="464"/>
        <end position="477"/>
    </location>
</feature>
<feature type="compositionally biased region" description="Polar residues" evidence="1">
    <location>
        <begin position="527"/>
        <end position="540"/>
    </location>
</feature>
<feature type="region of interest" description="Disordered" evidence="1">
    <location>
        <begin position="1"/>
        <end position="67"/>
    </location>
</feature>
<evidence type="ECO:0000313" key="3">
    <source>
        <dbReference type="Proteomes" id="UP001437256"/>
    </source>
</evidence>
<feature type="region of interest" description="Disordered" evidence="1">
    <location>
        <begin position="336"/>
        <end position="594"/>
    </location>
</feature>
<feature type="compositionally biased region" description="Low complexity" evidence="1">
    <location>
        <begin position="573"/>
        <end position="592"/>
    </location>
</feature>
<feature type="compositionally biased region" description="Basic and acidic residues" evidence="1">
    <location>
        <begin position="41"/>
        <end position="58"/>
    </location>
</feature>
<feature type="compositionally biased region" description="Polar residues" evidence="1">
    <location>
        <begin position="15"/>
        <end position="40"/>
    </location>
</feature>
<comment type="caution">
    <text evidence="2">The sequence shown here is derived from an EMBL/GenBank/DDBJ whole genome shotgun (WGS) entry which is preliminary data.</text>
</comment>
<feature type="region of interest" description="Disordered" evidence="1">
    <location>
        <begin position="608"/>
        <end position="668"/>
    </location>
</feature>
<dbReference type="Proteomes" id="UP001437256">
    <property type="component" value="Unassembled WGS sequence"/>
</dbReference>
<evidence type="ECO:0000256" key="1">
    <source>
        <dbReference type="SAM" id="MobiDB-lite"/>
    </source>
</evidence>
<feature type="compositionally biased region" description="Pro residues" evidence="1">
    <location>
        <begin position="439"/>
        <end position="461"/>
    </location>
</feature>
<dbReference type="EMBL" id="JBBXMP010000195">
    <property type="protein sequence ID" value="KAL0060053.1"/>
    <property type="molecule type" value="Genomic_DNA"/>
</dbReference>
<proteinExistence type="predicted"/>
<feature type="compositionally biased region" description="Pro residues" evidence="1">
    <location>
        <begin position="510"/>
        <end position="519"/>
    </location>
</feature>
<name>A0ABR2ZFE2_9AGAR</name>
<feature type="compositionally biased region" description="Polar residues" evidence="1">
    <location>
        <begin position="648"/>
        <end position="668"/>
    </location>
</feature>
<evidence type="ECO:0000313" key="2">
    <source>
        <dbReference type="EMBL" id="KAL0060053.1"/>
    </source>
</evidence>
<feature type="compositionally biased region" description="Polar residues" evidence="1">
    <location>
        <begin position="551"/>
        <end position="572"/>
    </location>
</feature>
<feature type="compositionally biased region" description="Polar residues" evidence="1">
    <location>
        <begin position="480"/>
        <end position="489"/>
    </location>
</feature>
<feature type="compositionally biased region" description="Pro residues" evidence="1">
    <location>
        <begin position="623"/>
        <end position="637"/>
    </location>
</feature>